<evidence type="ECO:0000313" key="2">
    <source>
        <dbReference type="EMBL" id="GJE85333.1"/>
    </source>
</evidence>
<accession>A0A9P3L8T5</accession>
<sequence length="82" mass="8585">MVRTISPVSDPQPRSPPPMAPSALPVVRTTDKLDPLSTDLSEGPEGREDGHAAEHVAGKPKARVPRPVITEWVGGGTPCVIA</sequence>
<feature type="compositionally biased region" description="Low complexity" evidence="1">
    <location>
        <begin position="1"/>
        <end position="12"/>
    </location>
</feature>
<dbReference type="AlphaFoldDB" id="A0A9P3L8T5"/>
<name>A0A9P3L8T5_9APHY</name>
<gene>
    <name evidence="2" type="ORF">PsYK624_014120</name>
</gene>
<keyword evidence="3" id="KW-1185">Reference proteome</keyword>
<reference evidence="2 3" key="1">
    <citation type="submission" date="2021-08" db="EMBL/GenBank/DDBJ databases">
        <title>Draft Genome Sequence of Phanerochaete sordida strain YK-624.</title>
        <authorList>
            <person name="Mori T."/>
            <person name="Dohra H."/>
            <person name="Suzuki T."/>
            <person name="Kawagishi H."/>
            <person name="Hirai H."/>
        </authorList>
    </citation>
    <scope>NUCLEOTIDE SEQUENCE [LARGE SCALE GENOMIC DNA]</scope>
    <source>
        <strain evidence="2 3">YK-624</strain>
    </source>
</reference>
<evidence type="ECO:0000313" key="3">
    <source>
        <dbReference type="Proteomes" id="UP000703269"/>
    </source>
</evidence>
<proteinExistence type="predicted"/>
<dbReference type="EMBL" id="BPQB01000002">
    <property type="protein sequence ID" value="GJE85333.1"/>
    <property type="molecule type" value="Genomic_DNA"/>
</dbReference>
<comment type="caution">
    <text evidence="2">The sequence shown here is derived from an EMBL/GenBank/DDBJ whole genome shotgun (WGS) entry which is preliminary data.</text>
</comment>
<feature type="compositionally biased region" description="Basic and acidic residues" evidence="1">
    <location>
        <begin position="44"/>
        <end position="57"/>
    </location>
</feature>
<evidence type="ECO:0000256" key="1">
    <source>
        <dbReference type="SAM" id="MobiDB-lite"/>
    </source>
</evidence>
<feature type="region of interest" description="Disordered" evidence="1">
    <location>
        <begin position="1"/>
        <end position="62"/>
    </location>
</feature>
<organism evidence="2 3">
    <name type="scientific">Phanerochaete sordida</name>
    <dbReference type="NCBI Taxonomy" id="48140"/>
    <lineage>
        <taxon>Eukaryota</taxon>
        <taxon>Fungi</taxon>
        <taxon>Dikarya</taxon>
        <taxon>Basidiomycota</taxon>
        <taxon>Agaricomycotina</taxon>
        <taxon>Agaricomycetes</taxon>
        <taxon>Polyporales</taxon>
        <taxon>Phanerochaetaceae</taxon>
        <taxon>Phanerochaete</taxon>
    </lineage>
</organism>
<protein>
    <submittedName>
        <fullName evidence="2">Uncharacterized protein</fullName>
    </submittedName>
</protein>
<dbReference type="Proteomes" id="UP000703269">
    <property type="component" value="Unassembled WGS sequence"/>
</dbReference>